<comment type="caution">
    <text evidence="1">The sequence shown here is derived from an EMBL/GenBank/DDBJ whole genome shotgun (WGS) entry which is preliminary data.</text>
</comment>
<proteinExistence type="predicted"/>
<keyword evidence="1" id="KW-0503">Monooxygenase</keyword>
<gene>
    <name evidence="1" type="ORF">F5876DRAFT_52676</name>
</gene>
<keyword evidence="2" id="KW-1185">Reference proteome</keyword>
<evidence type="ECO:0000313" key="1">
    <source>
        <dbReference type="EMBL" id="KAJ3804912.1"/>
    </source>
</evidence>
<reference evidence="1" key="1">
    <citation type="submission" date="2022-09" db="EMBL/GenBank/DDBJ databases">
        <title>A Global Phylogenomic Analysis of the Shiitake Genus Lentinula.</title>
        <authorList>
            <consortium name="DOE Joint Genome Institute"/>
            <person name="Sierra-Patev S."/>
            <person name="Min B."/>
            <person name="Naranjo-Ortiz M."/>
            <person name="Looney B."/>
            <person name="Konkel Z."/>
            <person name="Slot J.C."/>
            <person name="Sakamoto Y."/>
            <person name="Steenwyk J.L."/>
            <person name="Rokas A."/>
            <person name="Carro J."/>
            <person name="Camarero S."/>
            <person name="Ferreira P."/>
            <person name="Molpeceres G."/>
            <person name="Ruiz-Duenas F.J."/>
            <person name="Serrano A."/>
            <person name="Henrissat B."/>
            <person name="Drula E."/>
            <person name="Hughes K.W."/>
            <person name="Mata J.L."/>
            <person name="Ishikawa N.K."/>
            <person name="Vargas-Isla R."/>
            <person name="Ushijima S."/>
            <person name="Smith C.A."/>
            <person name="Ahrendt S."/>
            <person name="Andreopoulos W."/>
            <person name="He G."/>
            <person name="Labutti K."/>
            <person name="Lipzen A."/>
            <person name="Ng V."/>
            <person name="Riley R."/>
            <person name="Sandor L."/>
            <person name="Barry K."/>
            <person name="Martinez A.T."/>
            <person name="Xiao Y."/>
            <person name="Gibbons J.G."/>
            <person name="Terashima K."/>
            <person name="Grigoriev I.V."/>
            <person name="Hibbett D.S."/>
        </authorList>
    </citation>
    <scope>NUCLEOTIDE SEQUENCE</scope>
    <source>
        <strain evidence="1">TMI1499</strain>
    </source>
</reference>
<name>A0ACC1TJI8_9AGAR</name>
<dbReference type="Proteomes" id="UP001163835">
    <property type="component" value="Unassembled WGS sequence"/>
</dbReference>
<keyword evidence="1" id="KW-0560">Oxidoreductase</keyword>
<dbReference type="EMBL" id="MU795760">
    <property type="protein sequence ID" value="KAJ3804912.1"/>
    <property type="molecule type" value="Genomic_DNA"/>
</dbReference>
<organism evidence="1 2">
    <name type="scientific">Lentinula aff. lateritia</name>
    <dbReference type="NCBI Taxonomy" id="2804960"/>
    <lineage>
        <taxon>Eukaryota</taxon>
        <taxon>Fungi</taxon>
        <taxon>Dikarya</taxon>
        <taxon>Basidiomycota</taxon>
        <taxon>Agaricomycotina</taxon>
        <taxon>Agaricomycetes</taxon>
        <taxon>Agaricomycetidae</taxon>
        <taxon>Agaricales</taxon>
        <taxon>Marasmiineae</taxon>
        <taxon>Omphalotaceae</taxon>
        <taxon>Lentinula</taxon>
    </lineage>
</organism>
<sequence length="494" mass="54699">MTAVAPLHLHSFAPGPLVIAIGGLAAFAIFRVFFSGGSKLPPGPSRIPVFGNAFGLPADCAWIKLSQWALQYGIIMYLEVLKQPMVVLSSIKIANDLLNKRSALYSDRPNLVRIVVFICRSGYGKTLPISHYGDKWRAQRKMVAQEFGPGAVTKFQTMQELQARKLMQTVLSNPKQLANEVKLCIGSIILRATYGYWLTGSQDPFLLLPLQAMENFSQAATPGTWLVDVIPILKHIPSWLPGAAFLQTAKEWTKTTIQATQEIYNWSKEEIIKGTSLEPNICASIFTQHDGQLSGTDEESLMWGTSSVMGGGMDTNMSTIMSFFMLMILFPEIQQKAQQELSTVTGDLRLPNLSDKSDLPYIRGLITEVYRLFPAVPLGIPHCLIQDDVYNGMLLPKGTVVIANVWHMMHDPVQFPDPEIFNPERYMGSDTEMQKVTDVVFGFGRRRCPGYDFSQQTIYSIILTALATCNILPQVTPAGDPIIPLPSYTSGAIT</sequence>
<evidence type="ECO:0000313" key="2">
    <source>
        <dbReference type="Proteomes" id="UP001163835"/>
    </source>
</evidence>
<protein>
    <submittedName>
        <fullName evidence="1">Monooxygenase</fullName>
    </submittedName>
</protein>
<accession>A0ACC1TJI8</accession>